<feature type="domain" description="MADS-box" evidence="1">
    <location>
        <begin position="1"/>
        <end position="61"/>
    </location>
</feature>
<evidence type="ECO:0000259" key="2">
    <source>
        <dbReference type="PROSITE" id="PS51297"/>
    </source>
</evidence>
<comment type="caution">
    <text evidence="3">The sequence shown here is derived from an EMBL/GenBank/DDBJ whole genome shotgun (WGS) entry which is preliminary data.</text>
</comment>
<feature type="domain" description="K-box" evidence="2">
    <location>
        <begin position="91"/>
        <end position="195"/>
    </location>
</feature>
<protein>
    <submittedName>
        <fullName evidence="3">Transcription factor K-box</fullName>
    </submittedName>
</protein>
<dbReference type="PANTHER" id="PTHR48019">
    <property type="entry name" value="SERUM RESPONSE FACTOR HOMOLOG"/>
    <property type="match status" value="1"/>
</dbReference>
<evidence type="ECO:0000313" key="3">
    <source>
        <dbReference type="EMBL" id="KAG7598850.1"/>
    </source>
</evidence>
<reference evidence="3 4" key="1">
    <citation type="submission" date="2020-12" db="EMBL/GenBank/DDBJ databases">
        <title>Concerted genomic and epigenomic changes stabilize Arabidopsis allopolyploids.</title>
        <authorList>
            <person name="Chen Z."/>
        </authorList>
    </citation>
    <scope>NUCLEOTIDE SEQUENCE [LARGE SCALE GENOMIC DNA]</scope>
    <source>
        <strain evidence="3">As9502</strain>
        <tissue evidence="3">Leaf</tissue>
    </source>
</reference>
<evidence type="ECO:0000259" key="1">
    <source>
        <dbReference type="PROSITE" id="PS50066"/>
    </source>
</evidence>
<evidence type="ECO:0000313" key="4">
    <source>
        <dbReference type="Proteomes" id="UP000694251"/>
    </source>
</evidence>
<dbReference type="Pfam" id="PF01486">
    <property type="entry name" value="K-box"/>
    <property type="match status" value="1"/>
</dbReference>
<dbReference type="Pfam" id="PF00319">
    <property type="entry name" value="SRF-TF"/>
    <property type="match status" value="1"/>
</dbReference>
<dbReference type="CDD" id="cd00265">
    <property type="entry name" value="MADS_MEF2_like"/>
    <property type="match status" value="1"/>
</dbReference>
<keyword evidence="4" id="KW-1185">Reference proteome</keyword>
<sequence length="233" mass="27374">MRKGKTVIKRIEEKIKRQVTFAKRKKSLLKKAHELSVLCDVHLGLIIFSHSNRLYDFCSISTSMENLIMRYQKEKEGHNTAEHSFHADQYCSNCVKTKESMTREIENLKMNLQLYDGHGLNLLTYDELLCFELHLESSLQHVRARKFEFMHQQQQQTDHKLKGKEKGQGSSWEQLMWQAERQMMMTCQSQEDPTPASEEEVPFLRWGSTHRRSAPPLAATTRPNYRPITSLYL</sequence>
<name>A0A8T2CL06_ARASU</name>
<dbReference type="GO" id="GO:0045944">
    <property type="term" value="P:positive regulation of transcription by RNA polymerase II"/>
    <property type="evidence" value="ECO:0007669"/>
    <property type="project" value="InterPro"/>
</dbReference>
<proteinExistence type="predicted"/>
<dbReference type="Proteomes" id="UP000694251">
    <property type="component" value="Chromosome 6"/>
</dbReference>
<dbReference type="AlphaFoldDB" id="A0A8T2CL06"/>
<dbReference type="GO" id="GO:0003700">
    <property type="term" value="F:DNA-binding transcription factor activity"/>
    <property type="evidence" value="ECO:0007669"/>
    <property type="project" value="InterPro"/>
</dbReference>
<dbReference type="InterPro" id="IPR002487">
    <property type="entry name" value="TF_Kbox"/>
</dbReference>
<dbReference type="InterPro" id="IPR033896">
    <property type="entry name" value="MEF2-like_N"/>
</dbReference>
<accession>A0A8T2CL06</accession>
<dbReference type="PROSITE" id="PS50066">
    <property type="entry name" value="MADS_BOX_2"/>
    <property type="match status" value="1"/>
</dbReference>
<organism evidence="3 4">
    <name type="scientific">Arabidopsis suecica</name>
    <name type="common">Swedish thale-cress</name>
    <name type="synonym">Cardaminopsis suecica</name>
    <dbReference type="NCBI Taxonomy" id="45249"/>
    <lineage>
        <taxon>Eukaryota</taxon>
        <taxon>Viridiplantae</taxon>
        <taxon>Streptophyta</taxon>
        <taxon>Embryophyta</taxon>
        <taxon>Tracheophyta</taxon>
        <taxon>Spermatophyta</taxon>
        <taxon>Magnoliopsida</taxon>
        <taxon>eudicotyledons</taxon>
        <taxon>Gunneridae</taxon>
        <taxon>Pentapetalae</taxon>
        <taxon>rosids</taxon>
        <taxon>malvids</taxon>
        <taxon>Brassicales</taxon>
        <taxon>Brassicaceae</taxon>
        <taxon>Camelineae</taxon>
        <taxon>Arabidopsis</taxon>
    </lineage>
</organism>
<dbReference type="OrthoDB" id="1898716at2759"/>
<dbReference type="InterPro" id="IPR002100">
    <property type="entry name" value="TF_MADSbox"/>
</dbReference>
<dbReference type="InterPro" id="IPR050142">
    <property type="entry name" value="MADS-box/MEF2_TF"/>
</dbReference>
<dbReference type="GO" id="GO:0046983">
    <property type="term" value="F:protein dimerization activity"/>
    <property type="evidence" value="ECO:0007669"/>
    <property type="project" value="InterPro"/>
</dbReference>
<dbReference type="EMBL" id="JAEFBJ010000006">
    <property type="protein sequence ID" value="KAG7598850.1"/>
    <property type="molecule type" value="Genomic_DNA"/>
</dbReference>
<dbReference type="GO" id="GO:0000977">
    <property type="term" value="F:RNA polymerase II transcription regulatory region sequence-specific DNA binding"/>
    <property type="evidence" value="ECO:0007669"/>
    <property type="project" value="InterPro"/>
</dbReference>
<dbReference type="PROSITE" id="PS51297">
    <property type="entry name" value="K_BOX"/>
    <property type="match status" value="1"/>
</dbReference>
<dbReference type="GO" id="GO:0005634">
    <property type="term" value="C:nucleus"/>
    <property type="evidence" value="ECO:0007669"/>
    <property type="project" value="InterPro"/>
</dbReference>
<gene>
    <name evidence="3" type="ORF">ISN44_As06g030690</name>
</gene>
<dbReference type="SMART" id="SM00432">
    <property type="entry name" value="MADS"/>
    <property type="match status" value="1"/>
</dbReference>